<dbReference type="PANTHER" id="PTHR43514">
    <property type="entry name" value="ABC TRANSPORTER I FAMILY MEMBER 10"/>
    <property type="match status" value="1"/>
</dbReference>
<feature type="domain" description="Mop" evidence="10">
    <location>
        <begin position="293"/>
        <end position="356"/>
    </location>
</feature>
<dbReference type="InterPro" id="IPR003593">
    <property type="entry name" value="AAA+_ATPase"/>
</dbReference>
<proteinExistence type="predicted"/>
<dbReference type="InterPro" id="IPR017871">
    <property type="entry name" value="ABC_transporter-like_CS"/>
</dbReference>
<evidence type="ECO:0000256" key="7">
    <source>
        <dbReference type="ARBA" id="ARBA00022967"/>
    </source>
</evidence>
<dbReference type="Gene3D" id="3.40.50.300">
    <property type="entry name" value="P-loop containing nucleotide triphosphate hydrolases"/>
    <property type="match status" value="1"/>
</dbReference>
<dbReference type="SUPFAM" id="SSF50331">
    <property type="entry name" value="MOP-like"/>
    <property type="match status" value="1"/>
</dbReference>
<keyword evidence="5" id="KW-0547">Nucleotide-binding</keyword>
<keyword evidence="6 11" id="KW-0067">ATP-binding</keyword>
<evidence type="ECO:0000256" key="8">
    <source>
        <dbReference type="ARBA" id="ARBA00023136"/>
    </source>
</evidence>
<gene>
    <name evidence="11" type="ORF">MNBD_GAMMA25-1735</name>
</gene>
<dbReference type="AlphaFoldDB" id="A0A3B1BIR0"/>
<keyword evidence="1" id="KW-0813">Transport</keyword>
<dbReference type="InterPro" id="IPR008995">
    <property type="entry name" value="Mo/tungstate-bd_C_term_dom"/>
</dbReference>
<dbReference type="GO" id="GO:0016887">
    <property type="term" value="F:ATP hydrolysis activity"/>
    <property type="evidence" value="ECO:0007669"/>
    <property type="project" value="InterPro"/>
</dbReference>
<evidence type="ECO:0000256" key="4">
    <source>
        <dbReference type="ARBA" id="ARBA00022519"/>
    </source>
</evidence>
<sequence length="356" mass="39141">MSMKIRYQLQRGEFLLDVDFQLPVKGISALFGPSGCGKTTCLRCIAGLEKPQQGFFMLGDQGWQDSAQSHFIPAYQRAVGYVFQDAALFPHLNVQANLLYGYKRLRNRAAQIKPDEMIDLLRLSKLLDRSVENLSGGERQRVAIGRALLGNPDLLLMDEPLSALDASSKAEIMPCLEQLHQQLSIPILYVSHSADEVAQLADQIVLMDKGRVVAQGPSHEILTRLDLSLAQSPEASAIIDATIESHDNEFSLSRLAFSDQHISLPILDLAAGQGVRIIIHARDVSLALEHHANTSILNILPVEVEAISEINAAQMLVRLSVGGQKLLSRITRKSASVLELKIGQRLYAQVKSVSLL</sequence>
<dbReference type="SUPFAM" id="SSF52540">
    <property type="entry name" value="P-loop containing nucleoside triphosphate hydrolases"/>
    <property type="match status" value="1"/>
</dbReference>
<dbReference type="EMBL" id="UOFY01000066">
    <property type="protein sequence ID" value="VAX11308.1"/>
    <property type="molecule type" value="Genomic_DNA"/>
</dbReference>
<evidence type="ECO:0000256" key="3">
    <source>
        <dbReference type="ARBA" id="ARBA00022505"/>
    </source>
</evidence>
<dbReference type="InterPro" id="IPR003439">
    <property type="entry name" value="ABC_transporter-like_ATP-bd"/>
</dbReference>
<dbReference type="GO" id="GO:0015098">
    <property type="term" value="F:molybdate ion transmembrane transporter activity"/>
    <property type="evidence" value="ECO:0007669"/>
    <property type="project" value="InterPro"/>
</dbReference>
<accession>A0A3B1BIR0</accession>
<dbReference type="GO" id="GO:0005524">
    <property type="term" value="F:ATP binding"/>
    <property type="evidence" value="ECO:0007669"/>
    <property type="project" value="UniProtKB-KW"/>
</dbReference>
<dbReference type="PANTHER" id="PTHR43514:SF10">
    <property type="entry name" value="MOLYBDENUM IMPORT ATP-BINDING PROTEIN MODC 2"/>
    <property type="match status" value="1"/>
</dbReference>
<reference evidence="11" key="1">
    <citation type="submission" date="2018-06" db="EMBL/GenBank/DDBJ databases">
        <authorList>
            <person name="Zhirakovskaya E."/>
        </authorList>
    </citation>
    <scope>NUCLEOTIDE SEQUENCE</scope>
</reference>
<dbReference type="PROSITE" id="PS51866">
    <property type="entry name" value="MOP"/>
    <property type="match status" value="1"/>
</dbReference>
<evidence type="ECO:0000256" key="2">
    <source>
        <dbReference type="ARBA" id="ARBA00022475"/>
    </source>
</evidence>
<dbReference type="InterPro" id="IPR004606">
    <property type="entry name" value="Mop_domain"/>
</dbReference>
<evidence type="ECO:0000256" key="1">
    <source>
        <dbReference type="ARBA" id="ARBA00022448"/>
    </source>
</evidence>
<dbReference type="Pfam" id="PF00005">
    <property type="entry name" value="ABC_tran"/>
    <property type="match status" value="1"/>
</dbReference>
<dbReference type="InterPro" id="IPR050334">
    <property type="entry name" value="Molybdenum_import_ModC"/>
</dbReference>
<evidence type="ECO:0000256" key="6">
    <source>
        <dbReference type="ARBA" id="ARBA00022840"/>
    </source>
</evidence>
<dbReference type="Pfam" id="PF03459">
    <property type="entry name" value="TOBE"/>
    <property type="match status" value="1"/>
</dbReference>
<protein>
    <submittedName>
        <fullName evidence="11">Molybdenum ABC transporter ATP-binding protein ModC</fullName>
    </submittedName>
</protein>
<dbReference type="InterPro" id="IPR011868">
    <property type="entry name" value="ModC_ABC_ATP-bd"/>
</dbReference>
<dbReference type="InterPro" id="IPR005116">
    <property type="entry name" value="Transp-assoc_OB_typ1"/>
</dbReference>
<evidence type="ECO:0000313" key="11">
    <source>
        <dbReference type="EMBL" id="VAX11308.1"/>
    </source>
</evidence>
<dbReference type="InterPro" id="IPR027417">
    <property type="entry name" value="P-loop_NTPase"/>
</dbReference>
<keyword evidence="4" id="KW-0997">Cell inner membrane</keyword>
<dbReference type="GO" id="GO:0140359">
    <property type="term" value="F:ABC-type transporter activity"/>
    <property type="evidence" value="ECO:0007669"/>
    <property type="project" value="InterPro"/>
</dbReference>
<dbReference type="PROSITE" id="PS00211">
    <property type="entry name" value="ABC_TRANSPORTER_1"/>
    <property type="match status" value="1"/>
</dbReference>
<keyword evidence="2" id="KW-1003">Cell membrane</keyword>
<dbReference type="PROSITE" id="PS50893">
    <property type="entry name" value="ABC_TRANSPORTER_2"/>
    <property type="match status" value="1"/>
</dbReference>
<organism evidence="11">
    <name type="scientific">hydrothermal vent metagenome</name>
    <dbReference type="NCBI Taxonomy" id="652676"/>
    <lineage>
        <taxon>unclassified sequences</taxon>
        <taxon>metagenomes</taxon>
        <taxon>ecological metagenomes</taxon>
    </lineage>
</organism>
<dbReference type="GO" id="GO:0016020">
    <property type="term" value="C:membrane"/>
    <property type="evidence" value="ECO:0007669"/>
    <property type="project" value="InterPro"/>
</dbReference>
<name>A0A3B1BIR0_9ZZZZ</name>
<keyword evidence="8" id="KW-0472">Membrane</keyword>
<evidence type="ECO:0000259" key="9">
    <source>
        <dbReference type="PROSITE" id="PS50893"/>
    </source>
</evidence>
<evidence type="ECO:0000256" key="5">
    <source>
        <dbReference type="ARBA" id="ARBA00022741"/>
    </source>
</evidence>
<dbReference type="NCBIfam" id="TIGR02142">
    <property type="entry name" value="modC_ABC"/>
    <property type="match status" value="1"/>
</dbReference>
<feature type="domain" description="ABC transporter" evidence="9">
    <location>
        <begin position="5"/>
        <end position="234"/>
    </location>
</feature>
<dbReference type="SMART" id="SM00382">
    <property type="entry name" value="AAA"/>
    <property type="match status" value="1"/>
</dbReference>
<dbReference type="Gene3D" id="2.40.50.100">
    <property type="match status" value="1"/>
</dbReference>
<evidence type="ECO:0000259" key="10">
    <source>
        <dbReference type="PROSITE" id="PS51866"/>
    </source>
</evidence>
<keyword evidence="7" id="KW-1278">Translocase</keyword>
<keyword evidence="3" id="KW-0500">Molybdenum</keyword>